<accession>A0A0K1LJ33</accession>
<dbReference type="OrthoDB" id="27066at10239"/>
<gene>
    <name evidence="2" type="ORF">UNIONJACK_77</name>
</gene>
<reference evidence="2 3" key="1">
    <citation type="submission" date="2015-06" db="EMBL/GenBank/DDBJ databases">
        <authorList>
            <person name="Alford R.F."/>
            <person name="Ferguson J.R."/>
            <person name="Griffin W.B."/>
            <person name="Guertin S.W."/>
            <person name="Mascioli J.B."/>
            <person name="Mishra N."/>
            <person name="Munoz M.J."/>
            <person name="Parrella L.E."/>
            <person name="Poss L.M."/>
            <person name="Ranjan D."/>
            <person name="Sack Q.V."/>
            <person name="Sentis A.J."/>
            <person name="Sopp T.K."/>
            <person name="Thomas A."/>
            <person name="Wienbar S.R."/>
            <person name="Woolford M."/>
            <person name="Forsyth K.S."/>
            <person name="Chandra V.M."/>
            <person name="Braun M.A."/>
            <person name="Jarvik J."/>
            <person name="Lopez A.J."/>
            <person name="Bradley K.W."/>
            <person name="Asai D.J."/>
            <person name="Bowman C.A."/>
            <person name="Russell D.A."/>
            <person name="Pope W.H."/>
            <person name="Jacobs-Sera D."/>
            <person name="Hendrix R.W."/>
            <person name="Hatfull G.F."/>
        </authorList>
    </citation>
    <scope>NUCLEOTIDE SEQUENCE [LARGE SCALE GENOMIC DNA]</scope>
</reference>
<evidence type="ECO:0000313" key="2">
    <source>
        <dbReference type="EMBL" id="AKU42429.1"/>
    </source>
</evidence>
<evidence type="ECO:0000256" key="1">
    <source>
        <dbReference type="SAM" id="Coils"/>
    </source>
</evidence>
<name>A0A0K1LJ33_9CAUD</name>
<sequence length="50" mass="5625">MDDKELMDLLAARDGARRTVAELKVQLAEAESQLDYATMMVIAHAYRKKG</sequence>
<dbReference type="GeneID" id="26625932"/>
<keyword evidence="1" id="KW-0175">Coiled coil</keyword>
<dbReference type="Proteomes" id="UP000202614">
    <property type="component" value="Segment"/>
</dbReference>
<proteinExistence type="predicted"/>
<keyword evidence="3" id="KW-1185">Reference proteome</keyword>
<dbReference type="EMBL" id="KT004677">
    <property type="protein sequence ID" value="AKU42429.1"/>
    <property type="molecule type" value="Genomic_DNA"/>
</dbReference>
<feature type="coiled-coil region" evidence="1">
    <location>
        <begin position="13"/>
        <end position="40"/>
    </location>
</feature>
<protein>
    <submittedName>
        <fullName evidence="2">Uncharacterized protein</fullName>
    </submittedName>
</protein>
<dbReference type="KEGG" id="vg:26625932"/>
<evidence type="ECO:0000313" key="3">
    <source>
        <dbReference type="Proteomes" id="UP000202614"/>
    </source>
</evidence>
<organism evidence="2 3">
    <name type="scientific">Mycobacterium phage UnionJack</name>
    <dbReference type="NCBI Taxonomy" id="1673876"/>
    <lineage>
        <taxon>Viruses</taxon>
        <taxon>Duplodnaviria</taxon>
        <taxon>Heunggongvirae</taxon>
        <taxon>Uroviricota</taxon>
        <taxon>Caudoviricetes</taxon>
        <taxon>Benedictvirus</taxon>
        <taxon>Benedictvirus unionjack</taxon>
    </lineage>
</organism>
<dbReference type="RefSeq" id="YP_009198849.1">
    <property type="nucleotide sequence ID" value="NC_028802.1"/>
</dbReference>